<dbReference type="SUPFAM" id="SSF52418">
    <property type="entry name" value="Nucleoside phosphorylase/phosphoribosyltransferase catalytic domain"/>
    <property type="match status" value="1"/>
</dbReference>
<keyword evidence="5 8" id="KW-0808">Transferase</keyword>
<evidence type="ECO:0000313" key="9">
    <source>
        <dbReference type="Proteomes" id="UP001290861"/>
    </source>
</evidence>
<dbReference type="GO" id="GO:0009032">
    <property type="term" value="F:thymidine phosphorylase activity"/>
    <property type="evidence" value="ECO:0007669"/>
    <property type="project" value="UniProtKB-EC"/>
</dbReference>
<dbReference type="SMART" id="SM00941">
    <property type="entry name" value="PYNP_C"/>
    <property type="match status" value="1"/>
</dbReference>
<gene>
    <name evidence="8" type="ORF">P9H32_04880</name>
</gene>
<proteinExistence type="inferred from homology"/>
<comment type="catalytic activity">
    <reaction evidence="6">
        <text>thymidine + phosphate = 2-deoxy-alpha-D-ribose 1-phosphate + thymine</text>
        <dbReference type="Rhea" id="RHEA:16037"/>
        <dbReference type="ChEBI" id="CHEBI:17748"/>
        <dbReference type="ChEBI" id="CHEBI:17821"/>
        <dbReference type="ChEBI" id="CHEBI:43474"/>
        <dbReference type="ChEBI" id="CHEBI:57259"/>
        <dbReference type="EC" id="2.4.2.4"/>
    </reaction>
</comment>
<dbReference type="InterPro" id="IPR036566">
    <property type="entry name" value="PYNP-like_C_sf"/>
</dbReference>
<dbReference type="PANTHER" id="PTHR10515">
    <property type="entry name" value="THYMIDINE PHOSPHORYLASE"/>
    <property type="match status" value="1"/>
</dbReference>
<evidence type="ECO:0000313" key="8">
    <source>
        <dbReference type="EMBL" id="MDZ8117954.1"/>
    </source>
</evidence>
<dbReference type="EC" id="2.4.2.4" evidence="3"/>
<dbReference type="Gene3D" id="1.20.970.10">
    <property type="entry name" value="Transferase, Pyrimidine Nucleoside Phosphorylase, Chain C"/>
    <property type="match status" value="1"/>
</dbReference>
<dbReference type="InterPro" id="IPR013102">
    <property type="entry name" value="PYNP_C"/>
</dbReference>
<dbReference type="EMBL" id="JARVCO010000006">
    <property type="protein sequence ID" value="MDZ8117954.1"/>
    <property type="molecule type" value="Genomic_DNA"/>
</dbReference>
<dbReference type="InterPro" id="IPR035902">
    <property type="entry name" value="Nuc_phospho_transferase"/>
</dbReference>
<dbReference type="InterPro" id="IPR000053">
    <property type="entry name" value="Thymidine/pyrmidine_PPase"/>
</dbReference>
<comment type="subunit">
    <text evidence="2">Homodimer.</text>
</comment>
<protein>
    <recommendedName>
        <fullName evidence="3">thymidine phosphorylase</fullName>
        <ecNumber evidence="3">2.4.2.4</ecNumber>
    </recommendedName>
</protein>
<dbReference type="SUPFAM" id="SSF47648">
    <property type="entry name" value="Nucleoside phosphorylase/phosphoribosyltransferase N-terminal domain"/>
    <property type="match status" value="1"/>
</dbReference>
<evidence type="ECO:0000259" key="7">
    <source>
        <dbReference type="SMART" id="SM00941"/>
    </source>
</evidence>
<accession>A0ABU5MUR1</accession>
<evidence type="ECO:0000256" key="5">
    <source>
        <dbReference type="ARBA" id="ARBA00022679"/>
    </source>
</evidence>
<dbReference type="InterPro" id="IPR000312">
    <property type="entry name" value="Glycosyl_Trfase_fam3"/>
</dbReference>
<evidence type="ECO:0000256" key="1">
    <source>
        <dbReference type="ARBA" id="ARBA00006915"/>
    </source>
</evidence>
<dbReference type="NCBIfam" id="NF004490">
    <property type="entry name" value="PRK05820.1"/>
    <property type="match status" value="1"/>
</dbReference>
<comment type="similarity">
    <text evidence="1">Belongs to the thymidine/pyrimidine-nucleoside phosphorylase family.</text>
</comment>
<name>A0ABU5MUR1_9BACT</name>
<dbReference type="Pfam" id="PF07831">
    <property type="entry name" value="PYNP_C"/>
    <property type="match status" value="1"/>
</dbReference>
<evidence type="ECO:0000256" key="6">
    <source>
        <dbReference type="ARBA" id="ARBA00048550"/>
    </source>
</evidence>
<dbReference type="PROSITE" id="PS00647">
    <property type="entry name" value="THYMID_PHOSPHORYLASE"/>
    <property type="match status" value="1"/>
</dbReference>
<dbReference type="PIRSF" id="PIRSF000478">
    <property type="entry name" value="TP_PyNP"/>
    <property type="match status" value="1"/>
</dbReference>
<keyword evidence="9" id="KW-1185">Reference proteome</keyword>
<dbReference type="Gene3D" id="3.40.1030.10">
    <property type="entry name" value="Nucleoside phosphorylase/phosphoribosyltransferase catalytic domain"/>
    <property type="match status" value="1"/>
</dbReference>
<dbReference type="PANTHER" id="PTHR10515:SF0">
    <property type="entry name" value="THYMIDINE PHOSPHORYLASE"/>
    <property type="match status" value="1"/>
</dbReference>
<dbReference type="NCBIfam" id="TIGR02644">
    <property type="entry name" value="Y_phosphoryl"/>
    <property type="match status" value="1"/>
</dbReference>
<dbReference type="Pfam" id="PF02885">
    <property type="entry name" value="Glycos_trans_3N"/>
    <property type="match status" value="1"/>
</dbReference>
<evidence type="ECO:0000256" key="3">
    <source>
        <dbReference type="ARBA" id="ARBA00011892"/>
    </source>
</evidence>
<dbReference type="SUPFAM" id="SSF54680">
    <property type="entry name" value="Pyrimidine nucleoside phosphorylase C-terminal domain"/>
    <property type="match status" value="1"/>
</dbReference>
<dbReference type="RefSeq" id="WP_322607753.1">
    <property type="nucleotide sequence ID" value="NZ_JARVCO010000006.1"/>
</dbReference>
<keyword evidence="4 8" id="KW-0328">Glycosyltransferase</keyword>
<dbReference type="Pfam" id="PF00591">
    <property type="entry name" value="Glycos_transf_3"/>
    <property type="match status" value="1"/>
</dbReference>
<sequence>MLPQWIIEKKRDGSELDTPEIREFIEGYTKGDIPDYQMAALAMAIYFNGMTPRETADLTHAMMHSGQVINPDAIPGTKVDKHSTGGIGDKISIPLAPLVAASGATVPMISGRGLGITGGTLDKLEAIPGYRTNLTQTQFFQTLEAVGCSMIGQTPEIAPADKKLYALRDVTATVPSIPLIVSSIMSKKLAEGIDALVLDVKCGSGAFMKNIDDARALAQALVDTGKAMGKKVTALITDMNQPLGRNVGNALEIRESLQILNGKGPADSQRLTLELAKQMLHVAEIHDLGKGIRNPEDKIKAPALHLKDGSAMQKFKQMVSLHGGDLSTALPEAENQIELPAPRSGYISECNAEAIGRAALLLGAGRTKTTDTIDPAVGISNLRKIGEPIEKGQALCTIHSNSRENTERLFQLLETAFSISPSPRIPPPLILETITA</sequence>
<dbReference type="InterPro" id="IPR017872">
    <property type="entry name" value="Pyrmidine_PPase_CS"/>
</dbReference>
<dbReference type="Gene3D" id="3.90.1170.30">
    <property type="entry name" value="Pyrimidine nucleoside phosphorylase-like, C-terminal domain"/>
    <property type="match status" value="1"/>
</dbReference>
<dbReference type="Proteomes" id="UP001290861">
    <property type="component" value="Unassembled WGS sequence"/>
</dbReference>
<dbReference type="InterPro" id="IPR036320">
    <property type="entry name" value="Glycosyl_Trfase_fam3_N_dom_sf"/>
</dbReference>
<evidence type="ECO:0000256" key="4">
    <source>
        <dbReference type="ARBA" id="ARBA00022676"/>
    </source>
</evidence>
<feature type="domain" description="Pyrimidine nucleoside phosphorylase C-terminal" evidence="7">
    <location>
        <begin position="346"/>
        <end position="420"/>
    </location>
</feature>
<comment type="caution">
    <text evidence="8">The sequence shown here is derived from an EMBL/GenBank/DDBJ whole genome shotgun (WGS) entry which is preliminary data.</text>
</comment>
<dbReference type="InterPro" id="IPR017459">
    <property type="entry name" value="Glycosyl_Trfase_fam3_N_dom"/>
</dbReference>
<reference evidence="8 9" key="1">
    <citation type="journal article" date="2024" name="Appl. Environ. Microbiol.">
        <title>Pontiella agarivorans sp. nov., a novel marine anaerobic bacterium capable of degrading macroalgal polysaccharides and fixing nitrogen.</title>
        <authorList>
            <person name="Liu N."/>
            <person name="Kivenson V."/>
            <person name="Peng X."/>
            <person name="Cui Z."/>
            <person name="Lankiewicz T.S."/>
            <person name="Gosselin K.M."/>
            <person name="English C.J."/>
            <person name="Blair E.M."/>
            <person name="O'Malley M.A."/>
            <person name="Valentine D.L."/>
        </authorList>
    </citation>
    <scope>NUCLEOTIDE SEQUENCE [LARGE SCALE GENOMIC DNA]</scope>
    <source>
        <strain evidence="8 9">NLcol2</strain>
    </source>
</reference>
<dbReference type="InterPro" id="IPR018090">
    <property type="entry name" value="Pyrmidine_PPas_bac/euk"/>
</dbReference>
<organism evidence="8 9">
    <name type="scientific">Pontiella agarivorans</name>
    <dbReference type="NCBI Taxonomy" id="3038953"/>
    <lineage>
        <taxon>Bacteria</taxon>
        <taxon>Pseudomonadati</taxon>
        <taxon>Kiritimatiellota</taxon>
        <taxon>Kiritimatiellia</taxon>
        <taxon>Kiritimatiellales</taxon>
        <taxon>Pontiellaceae</taxon>
        <taxon>Pontiella</taxon>
    </lineage>
</organism>
<evidence type="ECO:0000256" key="2">
    <source>
        <dbReference type="ARBA" id="ARBA00011738"/>
    </source>
</evidence>